<dbReference type="AlphaFoldDB" id="A0A101LZ15"/>
<reference evidence="1" key="1">
    <citation type="journal article" date="2015" name="Genome Biol. Evol.">
        <title>Organellar Genomes of White Spruce (Picea glauca): Assembly and Annotation.</title>
        <authorList>
            <person name="Jackman S.D."/>
            <person name="Warren R.L."/>
            <person name="Gibb E.A."/>
            <person name="Vandervalk B.P."/>
            <person name="Mohamadi H."/>
            <person name="Chu J."/>
            <person name="Raymond A."/>
            <person name="Pleasance S."/>
            <person name="Coope R."/>
            <person name="Wildung M.R."/>
            <person name="Ritland C.E."/>
            <person name="Bousquet J."/>
            <person name="Jones S.J."/>
            <person name="Bohlmann J."/>
            <person name="Birol I."/>
        </authorList>
    </citation>
    <scope>NUCLEOTIDE SEQUENCE [LARGE SCALE GENOMIC DNA]</scope>
    <source>
        <tissue evidence="1">Flushing bud</tissue>
    </source>
</reference>
<accession>A0A101LZ15</accession>
<name>A0A101LZ15_PICGL</name>
<evidence type="ECO:0000313" key="1">
    <source>
        <dbReference type="EMBL" id="KUM47989.1"/>
    </source>
</evidence>
<sequence>MVVYKVIPSKARRNRSNQNIHNCLPLPLVPLPAFLFGRMEPTFPLLRMILRFSAKLLRLSASLSFSLKPHVPLVNTLGECYFFPSITLLGE</sequence>
<comment type="caution">
    <text evidence="1">The sequence shown here is derived from an EMBL/GenBank/DDBJ whole genome shotgun (WGS) entry which is preliminary data.</text>
</comment>
<keyword evidence="1" id="KW-0496">Mitochondrion</keyword>
<gene>
    <name evidence="1" type="ORF">ABT39_MTgene4984</name>
</gene>
<organism evidence="1">
    <name type="scientific">Picea glauca</name>
    <name type="common">White spruce</name>
    <name type="synonym">Pinus glauca</name>
    <dbReference type="NCBI Taxonomy" id="3330"/>
    <lineage>
        <taxon>Eukaryota</taxon>
        <taxon>Viridiplantae</taxon>
        <taxon>Streptophyta</taxon>
        <taxon>Embryophyta</taxon>
        <taxon>Tracheophyta</taxon>
        <taxon>Spermatophyta</taxon>
        <taxon>Pinopsida</taxon>
        <taxon>Pinidae</taxon>
        <taxon>Conifers I</taxon>
        <taxon>Pinales</taxon>
        <taxon>Pinaceae</taxon>
        <taxon>Picea</taxon>
    </lineage>
</organism>
<protein>
    <submittedName>
        <fullName evidence="1">Uncharacterized protein</fullName>
    </submittedName>
</protein>
<geneLocation type="mitochondrion" evidence="1"/>
<proteinExistence type="predicted"/>
<dbReference type="EMBL" id="LKAM01000006">
    <property type="protein sequence ID" value="KUM47989.1"/>
    <property type="molecule type" value="Genomic_DNA"/>
</dbReference>